<dbReference type="GeneID" id="90609320"/>
<dbReference type="Pfam" id="PF16868">
    <property type="entry name" value="NMT1_3"/>
    <property type="match status" value="1"/>
</dbReference>
<dbReference type="Gene3D" id="3.40.190.10">
    <property type="entry name" value="Periplasmic binding protein-like II"/>
    <property type="match status" value="2"/>
</dbReference>
<comment type="caution">
    <text evidence="1">The sequence shown here is derived from an EMBL/GenBank/DDBJ whole genome shotgun (WGS) entry which is preliminary data.</text>
</comment>
<name>A0A2G1W6G6_9BACT</name>
<reference evidence="1 2" key="1">
    <citation type="submission" date="2017-06" db="EMBL/GenBank/DDBJ databases">
        <title>Description of Rhodopirellula bahusiensis sp. nov.</title>
        <authorList>
            <person name="Kizina J."/>
            <person name="Harder J."/>
        </authorList>
    </citation>
    <scope>NUCLEOTIDE SEQUENCE [LARGE SCALE GENOMIC DNA]</scope>
    <source>
        <strain evidence="1 2">SWK21</strain>
    </source>
</reference>
<dbReference type="NCBIfam" id="TIGR02122">
    <property type="entry name" value="TRAP_TAXI"/>
    <property type="match status" value="1"/>
</dbReference>
<keyword evidence="2" id="KW-1185">Reference proteome</keyword>
<dbReference type="AlphaFoldDB" id="A0A2G1W6G6"/>
<dbReference type="EMBL" id="NIZW01000010">
    <property type="protein sequence ID" value="PHQ34633.1"/>
    <property type="molecule type" value="Genomic_DNA"/>
</dbReference>
<proteinExistence type="predicted"/>
<organism evidence="1 2">
    <name type="scientific">Rhodopirellula bahusiensis</name>
    <dbReference type="NCBI Taxonomy" id="2014065"/>
    <lineage>
        <taxon>Bacteria</taxon>
        <taxon>Pseudomonadati</taxon>
        <taxon>Planctomycetota</taxon>
        <taxon>Planctomycetia</taxon>
        <taxon>Pirellulales</taxon>
        <taxon>Pirellulaceae</taxon>
        <taxon>Rhodopirellula</taxon>
    </lineage>
</organism>
<dbReference type="PANTHER" id="PTHR42941">
    <property type="entry name" value="SLL1037 PROTEIN"/>
    <property type="match status" value="1"/>
</dbReference>
<sequence>MSWTNFLLALFGGVICWVAWIALAGATRTEPVVISTGSEQGIYFQVGKEIGDSYMNRHPEIRCEVIPSEGSRENVTRLQDGTADVAIVQNDAVADERVRSLAILYTEVLHLVCRKDAGIECLNDLADHPTNLGSLSGGTHPLVEALLQFSRVEIPAEHQQNLGFAQSAEALRSGDLDAAFFLVGLGSEIIEKLIASPEFQLVPIQIRAMEGEATFISERAFIDGFRTHYPHAKVAEIPLMSYEGSPITPTPSVGIGAVLACSADWDEELANDLVETIFAHRAVLGRKISLLSGLDEQSSQAQLQFPLHRGAEAYFRRNEPGFLAQNAESIGVLITVALLLASGLHGIKKWIDQRRKNRVDVYYGRVQHILDSIGHQRVSDFGAALRDLEAIESTTCQELIEERLDADHSFVILQNMINRCRAEIERAETAAKGD</sequence>
<protein>
    <submittedName>
        <fullName evidence="1">TRAP transporter substrate-binding protein</fullName>
    </submittedName>
</protein>
<evidence type="ECO:0000313" key="2">
    <source>
        <dbReference type="Proteomes" id="UP000225740"/>
    </source>
</evidence>
<evidence type="ECO:0000313" key="1">
    <source>
        <dbReference type="EMBL" id="PHQ34633.1"/>
    </source>
</evidence>
<dbReference type="OrthoDB" id="252197at2"/>
<dbReference type="SUPFAM" id="SSF53850">
    <property type="entry name" value="Periplasmic binding protein-like II"/>
    <property type="match status" value="1"/>
</dbReference>
<dbReference type="InterPro" id="IPR011852">
    <property type="entry name" value="TRAP_TAXI"/>
</dbReference>
<dbReference type="PANTHER" id="PTHR42941:SF1">
    <property type="entry name" value="SLL1037 PROTEIN"/>
    <property type="match status" value="1"/>
</dbReference>
<accession>A0A2G1W6G6</accession>
<dbReference type="RefSeq" id="WP_099261383.1">
    <property type="nucleotide sequence ID" value="NZ_NIZW01000010.1"/>
</dbReference>
<dbReference type="Proteomes" id="UP000225740">
    <property type="component" value="Unassembled WGS sequence"/>
</dbReference>
<gene>
    <name evidence="1" type="ORF">CEE69_14590</name>
</gene>